<dbReference type="AlphaFoldDB" id="A0A3M0Z3M0"/>
<proteinExistence type="predicted"/>
<accession>A0A3M0Z3M0</accession>
<evidence type="ECO:0000313" key="2">
    <source>
        <dbReference type="Proteomes" id="UP000269410"/>
    </source>
</evidence>
<dbReference type="EMBL" id="RFKV01000014">
    <property type="protein sequence ID" value="RMD77651.1"/>
    <property type="molecule type" value="Genomic_DNA"/>
</dbReference>
<feature type="non-terminal residue" evidence="1">
    <location>
        <position position="1"/>
    </location>
</feature>
<dbReference type="Proteomes" id="UP000269410">
    <property type="component" value="Unassembled WGS sequence"/>
</dbReference>
<evidence type="ECO:0000313" key="1">
    <source>
        <dbReference type="EMBL" id="RMD77651.1"/>
    </source>
</evidence>
<comment type="caution">
    <text evidence="1">The sequence shown here is derived from an EMBL/GenBank/DDBJ whole genome shotgun (WGS) entry which is preliminary data.</text>
</comment>
<sequence length="217" mass="24687">LTVIELNKKSFVVFREKSDGTIDIKPISYYQTEPDAFTAKSLAWNVIRYIKTAGTDNADVMFTEASRLMTPSLKENFKSFIENEKFQLSRLNKQNIGIYRVLENVTVKMLEKEDLPPNSQFEPSPYDVVVSGTVRIFFKNNNNEAAPAENFHYHVSMTPLEGRTEANPWGLLVSSIQPIEPEKSLKRLKEIEEEKAKSNDKTLIEKVLTPANKGPSN</sequence>
<name>A0A3M0Z3M0_9BACT</name>
<organism evidence="1 2">
    <name type="scientific">Candidatus Dojkabacteria bacterium</name>
    <dbReference type="NCBI Taxonomy" id="2099670"/>
    <lineage>
        <taxon>Bacteria</taxon>
        <taxon>Candidatus Dojkabacteria</taxon>
    </lineage>
</organism>
<gene>
    <name evidence="1" type="ORF">D6810_00375</name>
</gene>
<protein>
    <submittedName>
        <fullName evidence="1">Uncharacterized protein</fullName>
    </submittedName>
</protein>
<reference evidence="1 2" key="1">
    <citation type="submission" date="2018-10" db="EMBL/GenBank/DDBJ databases">
        <title>Thermophilic Lithotrophy and Phototrophy in an Intertidal, Iron-rich, Geothermal Spring.</title>
        <authorList>
            <person name="Ward L.M."/>
            <person name="Idei A."/>
            <person name="Nakagawa M."/>
            <person name="Ueno Y."/>
            <person name="Fischer W."/>
            <person name="Mcglynn S.E."/>
        </authorList>
    </citation>
    <scope>NUCLEOTIDE SEQUENCE [LARGE SCALE GENOMIC DNA]</scope>
    <source>
        <strain evidence="1">J137</strain>
    </source>
</reference>